<organism evidence="2 3">
    <name type="scientific">Nocardia yunnanensis</name>
    <dbReference type="NCBI Taxonomy" id="2382165"/>
    <lineage>
        <taxon>Bacteria</taxon>
        <taxon>Bacillati</taxon>
        <taxon>Actinomycetota</taxon>
        <taxon>Actinomycetes</taxon>
        <taxon>Mycobacteriales</taxon>
        <taxon>Nocardiaceae</taxon>
        <taxon>Nocardia</taxon>
    </lineage>
</organism>
<evidence type="ECO:0000256" key="1">
    <source>
        <dbReference type="SAM" id="SignalP"/>
    </source>
</evidence>
<feature type="signal peptide" evidence="1">
    <location>
        <begin position="1"/>
        <end position="20"/>
    </location>
</feature>
<keyword evidence="1" id="KW-0732">Signal</keyword>
<keyword evidence="3" id="KW-1185">Reference proteome</keyword>
<dbReference type="Gene3D" id="2.120.10.30">
    <property type="entry name" value="TolB, C-terminal domain"/>
    <property type="match status" value="1"/>
</dbReference>
<protein>
    <recommendedName>
        <fullName evidence="4">SMP-30/Gluconolactonase/LRE-like region domain-containing protein</fullName>
    </recommendedName>
</protein>
<proteinExistence type="predicted"/>
<reference evidence="2 3" key="1">
    <citation type="submission" date="2018-09" db="EMBL/GenBank/DDBJ databases">
        <title>Nocardia yunnanensis sp. nov., an actinomycete isolated from a soil sample.</title>
        <authorList>
            <person name="Zhang J."/>
        </authorList>
    </citation>
    <scope>NUCLEOTIDE SEQUENCE [LARGE SCALE GENOMIC DNA]</scope>
    <source>
        <strain evidence="2 3">CFHS0054</strain>
    </source>
</reference>
<dbReference type="SUPFAM" id="SSF63829">
    <property type="entry name" value="Calcium-dependent phosphotriesterase"/>
    <property type="match status" value="1"/>
</dbReference>
<sequence length="288" mass="29831">MGAALLAVALGAVAPGTARSQPVSCPAVTVTTAGTAVIPFVDWAENLGYDAHGQLWVARLYRNEVQRYDSAGRVTATVPVASPGAIRLGPDRLLYVVYGDNSLNFVPGGHDSGVVRFDPAADRPVPEVFVSGLTMANGADFDAAGNLYIADTGSGVVRVRPDCSLDTAWSDQAQTFGVNGLTVQGDSVYTTVYLTPQGRLLRIPIADPSRRSTVADTVLADDLAVGPGEFLYTATTSGALLRTDPATGATCTLLTRDPLAAVAAVPGSPRDLMVATGRGDILTVRLGD</sequence>
<dbReference type="EMBL" id="CP032568">
    <property type="protein sequence ID" value="AYF76909.1"/>
    <property type="molecule type" value="Genomic_DNA"/>
</dbReference>
<dbReference type="KEGG" id="nyu:D7D52_27370"/>
<dbReference type="AlphaFoldDB" id="A0A386ZJV8"/>
<dbReference type="InterPro" id="IPR011042">
    <property type="entry name" value="6-blade_b-propeller_TolB-like"/>
</dbReference>
<evidence type="ECO:0000313" key="2">
    <source>
        <dbReference type="EMBL" id="AYF76909.1"/>
    </source>
</evidence>
<dbReference type="OrthoDB" id="4564604at2"/>
<accession>A0A386ZJV8</accession>
<dbReference type="Proteomes" id="UP000267164">
    <property type="component" value="Chromosome"/>
</dbReference>
<evidence type="ECO:0000313" key="3">
    <source>
        <dbReference type="Proteomes" id="UP000267164"/>
    </source>
</evidence>
<evidence type="ECO:0008006" key="4">
    <source>
        <dbReference type="Google" id="ProtNLM"/>
    </source>
</evidence>
<feature type="chain" id="PRO_5017474615" description="SMP-30/Gluconolactonase/LRE-like region domain-containing protein" evidence="1">
    <location>
        <begin position="21"/>
        <end position="288"/>
    </location>
</feature>
<gene>
    <name evidence="2" type="ORF">D7D52_27370</name>
</gene>
<name>A0A386ZJV8_9NOCA</name>